<feature type="chain" id="PRO_5047220490" evidence="1">
    <location>
        <begin position="17"/>
        <end position="111"/>
    </location>
</feature>
<keyword evidence="3" id="KW-1185">Reference proteome</keyword>
<sequence length="111" mass="12914">MVLEVLFLCFHRLLDSLCRILESVIHWSMEDPSIEAPIHINHLKWTIWHVTRLWLFKDTQDFSLVFNNFMYASNSNVAHNRERGEILRVGVRSGKASPALGLTPLTPLRDM</sequence>
<gene>
    <name evidence="2" type="ORF">PIB30_044276</name>
</gene>
<evidence type="ECO:0000313" key="2">
    <source>
        <dbReference type="EMBL" id="MED6135222.1"/>
    </source>
</evidence>
<reference evidence="2 3" key="1">
    <citation type="journal article" date="2023" name="Plants (Basel)">
        <title>Bridging the Gap: Combining Genomics and Transcriptomics Approaches to Understand Stylosanthes scabra, an Orphan Legume from the Brazilian Caatinga.</title>
        <authorList>
            <person name="Ferreira-Neto J.R.C."/>
            <person name="da Silva M.D."/>
            <person name="Binneck E."/>
            <person name="de Melo N.F."/>
            <person name="da Silva R.H."/>
            <person name="de Melo A.L.T.M."/>
            <person name="Pandolfi V."/>
            <person name="Bustamante F.O."/>
            <person name="Brasileiro-Vidal A.C."/>
            <person name="Benko-Iseppon A.M."/>
        </authorList>
    </citation>
    <scope>NUCLEOTIDE SEQUENCE [LARGE SCALE GENOMIC DNA]</scope>
    <source>
        <tissue evidence="2">Leaves</tissue>
    </source>
</reference>
<evidence type="ECO:0000313" key="3">
    <source>
        <dbReference type="Proteomes" id="UP001341840"/>
    </source>
</evidence>
<comment type="caution">
    <text evidence="2">The sequence shown here is derived from an EMBL/GenBank/DDBJ whole genome shotgun (WGS) entry which is preliminary data.</text>
</comment>
<accession>A0ABU6SFZ8</accession>
<dbReference type="Proteomes" id="UP001341840">
    <property type="component" value="Unassembled WGS sequence"/>
</dbReference>
<evidence type="ECO:0000256" key="1">
    <source>
        <dbReference type="SAM" id="SignalP"/>
    </source>
</evidence>
<keyword evidence="1" id="KW-0732">Signal</keyword>
<organism evidence="2 3">
    <name type="scientific">Stylosanthes scabra</name>
    <dbReference type="NCBI Taxonomy" id="79078"/>
    <lineage>
        <taxon>Eukaryota</taxon>
        <taxon>Viridiplantae</taxon>
        <taxon>Streptophyta</taxon>
        <taxon>Embryophyta</taxon>
        <taxon>Tracheophyta</taxon>
        <taxon>Spermatophyta</taxon>
        <taxon>Magnoliopsida</taxon>
        <taxon>eudicotyledons</taxon>
        <taxon>Gunneridae</taxon>
        <taxon>Pentapetalae</taxon>
        <taxon>rosids</taxon>
        <taxon>fabids</taxon>
        <taxon>Fabales</taxon>
        <taxon>Fabaceae</taxon>
        <taxon>Papilionoideae</taxon>
        <taxon>50 kb inversion clade</taxon>
        <taxon>dalbergioids sensu lato</taxon>
        <taxon>Dalbergieae</taxon>
        <taxon>Pterocarpus clade</taxon>
        <taxon>Stylosanthes</taxon>
    </lineage>
</organism>
<dbReference type="EMBL" id="JASCZI010060678">
    <property type="protein sequence ID" value="MED6135222.1"/>
    <property type="molecule type" value="Genomic_DNA"/>
</dbReference>
<proteinExistence type="predicted"/>
<feature type="signal peptide" evidence="1">
    <location>
        <begin position="1"/>
        <end position="16"/>
    </location>
</feature>
<protein>
    <submittedName>
        <fullName evidence="2">Uncharacterized protein</fullName>
    </submittedName>
</protein>
<name>A0ABU6SFZ8_9FABA</name>